<evidence type="ECO:0000313" key="3">
    <source>
        <dbReference type="Proteomes" id="UP001595075"/>
    </source>
</evidence>
<accession>A0ABR4BRX8</accession>
<dbReference type="InterPro" id="IPR053221">
    <property type="entry name" value="Burnettramic_acid_biosynth"/>
</dbReference>
<gene>
    <name evidence="2" type="ORF">VTL71DRAFT_9979</name>
</gene>
<organism evidence="2 3">
    <name type="scientific">Oculimacula yallundae</name>
    <dbReference type="NCBI Taxonomy" id="86028"/>
    <lineage>
        <taxon>Eukaryota</taxon>
        <taxon>Fungi</taxon>
        <taxon>Dikarya</taxon>
        <taxon>Ascomycota</taxon>
        <taxon>Pezizomycotina</taxon>
        <taxon>Leotiomycetes</taxon>
        <taxon>Helotiales</taxon>
        <taxon>Ploettnerulaceae</taxon>
        <taxon>Oculimacula</taxon>
    </lineage>
</organism>
<keyword evidence="3" id="KW-1185">Reference proteome</keyword>
<reference evidence="2 3" key="1">
    <citation type="journal article" date="2024" name="Commun. Biol.">
        <title>Comparative genomic analysis of thermophilic fungi reveals convergent evolutionary adaptations and gene losses.</title>
        <authorList>
            <person name="Steindorff A.S."/>
            <person name="Aguilar-Pontes M.V."/>
            <person name="Robinson A.J."/>
            <person name="Andreopoulos B."/>
            <person name="LaButti K."/>
            <person name="Kuo A."/>
            <person name="Mondo S."/>
            <person name="Riley R."/>
            <person name="Otillar R."/>
            <person name="Haridas S."/>
            <person name="Lipzen A."/>
            <person name="Grimwood J."/>
            <person name="Schmutz J."/>
            <person name="Clum A."/>
            <person name="Reid I.D."/>
            <person name="Moisan M.C."/>
            <person name="Butler G."/>
            <person name="Nguyen T.T.M."/>
            <person name="Dewar K."/>
            <person name="Conant G."/>
            <person name="Drula E."/>
            <person name="Henrissat B."/>
            <person name="Hansel C."/>
            <person name="Singer S."/>
            <person name="Hutchinson M.I."/>
            <person name="de Vries R.P."/>
            <person name="Natvig D.O."/>
            <person name="Powell A.J."/>
            <person name="Tsang A."/>
            <person name="Grigoriev I.V."/>
        </authorList>
    </citation>
    <scope>NUCLEOTIDE SEQUENCE [LARGE SCALE GENOMIC DNA]</scope>
    <source>
        <strain evidence="2 3">CBS 494.80</strain>
    </source>
</reference>
<dbReference type="EMBL" id="JAZHXI010000025">
    <property type="protein sequence ID" value="KAL2059824.1"/>
    <property type="molecule type" value="Genomic_DNA"/>
</dbReference>
<evidence type="ECO:0000313" key="2">
    <source>
        <dbReference type="EMBL" id="KAL2059824.1"/>
    </source>
</evidence>
<proteinExistence type="predicted"/>
<feature type="compositionally biased region" description="Basic and acidic residues" evidence="1">
    <location>
        <begin position="410"/>
        <end position="427"/>
    </location>
</feature>
<comment type="caution">
    <text evidence="2">The sequence shown here is derived from an EMBL/GenBank/DDBJ whole genome shotgun (WGS) entry which is preliminary data.</text>
</comment>
<dbReference type="PANTHER" id="PTHR38887">
    <property type="entry name" value="CHROMOSOME 21, WHOLE GENOME SHOTGUN SEQUENCE"/>
    <property type="match status" value="1"/>
</dbReference>
<feature type="region of interest" description="Disordered" evidence="1">
    <location>
        <begin position="410"/>
        <end position="442"/>
    </location>
</feature>
<name>A0ABR4BRX8_9HELO</name>
<protein>
    <submittedName>
        <fullName evidence="2">Uncharacterized protein</fullName>
    </submittedName>
</protein>
<feature type="region of interest" description="Disordered" evidence="1">
    <location>
        <begin position="77"/>
        <end position="99"/>
    </location>
</feature>
<dbReference type="PANTHER" id="PTHR38887:SF1">
    <property type="entry name" value="RAS MODIFICATION PROTEIN ERF4"/>
    <property type="match status" value="1"/>
</dbReference>
<dbReference type="Proteomes" id="UP001595075">
    <property type="component" value="Unassembled WGS sequence"/>
</dbReference>
<sequence>MPIVVKLLGTGVGLVSESFKYQKAKRAGSPAVPAEGGNDLHDISRLTQPHDLPPQYVEVSNEQGQQLISHGHAVPVDAGRTSTQLSGDSTSSGEEGDEEAWQLDEAFEHLEETESSGTSKDTTSLTTDFLKRHPSLLVPYNTPRSYLPCPVILPQRRPRDKKRGFVRAYAPVLEDVGIDQATFLEFLKIFKKSIEADGWLQAVNIGAAAVGFYPSVIVMGVSTAIQVAVGVAMEVQRRSRSWTFLDRLNEEFFKPRGLYCLVMTYKPDLTKSHTRVDINQTIANDQTPATSATRQVMRNLHKSSGKTYGELELPESASLIFPAIEKVVDNIAEGGTKKEGKMKSAGKFVEDYIDRRAQATWTNENPDSKLAATGAKPEFTSRYADPTHAVNNGGIVSFLTGGKINPKAKMEEKRLGRKQRGAEKRGEQIPTSVGGRRGKKGGPIKRVLMKDVLYLMIVNLPTEAEIQAGRQAVERDSEQ</sequence>
<evidence type="ECO:0000256" key="1">
    <source>
        <dbReference type="SAM" id="MobiDB-lite"/>
    </source>
</evidence>